<dbReference type="PANTHER" id="PTHR12735">
    <property type="entry name" value="BOLA-LIKE PROTEIN-RELATED"/>
    <property type="match status" value="1"/>
</dbReference>
<name>A0A077WXR9_9FUNG</name>
<comment type="similarity">
    <text evidence="1">Belongs to the BolA/IbaG family.</text>
</comment>
<dbReference type="SUPFAM" id="SSF82657">
    <property type="entry name" value="BolA-like"/>
    <property type="match status" value="1"/>
</dbReference>
<reference evidence="2" key="1">
    <citation type="journal article" date="2014" name="Genome Announc.">
        <title>De novo whole-genome sequence and genome annotation of Lichtheimia ramosa.</title>
        <authorList>
            <person name="Linde J."/>
            <person name="Schwartze V."/>
            <person name="Binder U."/>
            <person name="Lass-Florl C."/>
            <person name="Voigt K."/>
            <person name="Horn F."/>
        </authorList>
    </citation>
    <scope>NUCLEOTIDE SEQUENCE</scope>
    <source>
        <strain evidence="2">JMRC FSU:6197</strain>
    </source>
</reference>
<dbReference type="OrthoDB" id="4983at2759"/>
<dbReference type="GO" id="GO:0000122">
    <property type="term" value="P:negative regulation of transcription by RNA polymerase II"/>
    <property type="evidence" value="ECO:0007669"/>
    <property type="project" value="EnsemblFungi"/>
</dbReference>
<dbReference type="GO" id="GO:0005829">
    <property type="term" value="C:cytosol"/>
    <property type="evidence" value="ECO:0007669"/>
    <property type="project" value="EnsemblFungi"/>
</dbReference>
<dbReference type="GO" id="GO:0045944">
    <property type="term" value="P:positive regulation of transcription by RNA polymerase II"/>
    <property type="evidence" value="ECO:0007669"/>
    <property type="project" value="EnsemblFungi"/>
</dbReference>
<gene>
    <name evidence="2" type="ORF">LRAMOSA04175</name>
</gene>
<accession>A0A077WXR9</accession>
<evidence type="ECO:0000256" key="1">
    <source>
        <dbReference type="RuleBase" id="RU003860"/>
    </source>
</evidence>
<dbReference type="EMBL" id="LK023357">
    <property type="protein sequence ID" value="CDS11979.1"/>
    <property type="molecule type" value="Genomic_DNA"/>
</dbReference>
<organism evidence="2">
    <name type="scientific">Lichtheimia ramosa</name>
    <dbReference type="NCBI Taxonomy" id="688394"/>
    <lineage>
        <taxon>Eukaryota</taxon>
        <taxon>Fungi</taxon>
        <taxon>Fungi incertae sedis</taxon>
        <taxon>Mucoromycota</taxon>
        <taxon>Mucoromycotina</taxon>
        <taxon>Mucoromycetes</taxon>
        <taxon>Mucorales</taxon>
        <taxon>Lichtheimiaceae</taxon>
        <taxon>Lichtheimia</taxon>
    </lineage>
</organism>
<dbReference type="GO" id="GO:0006879">
    <property type="term" value="P:intracellular iron ion homeostasis"/>
    <property type="evidence" value="ECO:0007669"/>
    <property type="project" value="EnsemblFungi"/>
</dbReference>
<dbReference type="InterPro" id="IPR045115">
    <property type="entry name" value="BOL2"/>
</dbReference>
<dbReference type="InterPro" id="IPR036065">
    <property type="entry name" value="BolA-like_sf"/>
</dbReference>
<dbReference type="GO" id="GO:0051537">
    <property type="term" value="F:2 iron, 2 sulfur cluster binding"/>
    <property type="evidence" value="ECO:0007669"/>
    <property type="project" value="EnsemblFungi"/>
</dbReference>
<dbReference type="Gene3D" id="3.10.20.90">
    <property type="entry name" value="Phosphatidylinositol 3-kinase Catalytic Subunit, Chain A, domain 1"/>
    <property type="match status" value="1"/>
</dbReference>
<dbReference type="GO" id="GO:0051604">
    <property type="term" value="P:protein maturation"/>
    <property type="evidence" value="ECO:0007669"/>
    <property type="project" value="InterPro"/>
</dbReference>
<dbReference type="InterPro" id="IPR002634">
    <property type="entry name" value="BolA"/>
</dbReference>
<sequence length="91" mass="10433">MSAPHSGITAESLKQTIIDRLQAQHVEVEDQSGGCGQMFQVVIVSPLFREKRLLARHRLVNDSLKDEISKVHAFSQKSYTPEEWEKKQQEQ</sequence>
<dbReference type="GO" id="GO:1990229">
    <property type="term" value="C:iron-sulfur cluster assembly complex"/>
    <property type="evidence" value="ECO:0007669"/>
    <property type="project" value="EnsemblFungi"/>
</dbReference>
<protein>
    <recommendedName>
        <fullName evidence="3">BolA protein</fullName>
    </recommendedName>
</protein>
<dbReference type="PANTHER" id="PTHR12735:SF27">
    <property type="entry name" value="BOLA-LIKE PROTEIN 2"/>
    <property type="match status" value="1"/>
</dbReference>
<dbReference type="GO" id="GO:0071281">
    <property type="term" value="P:cellular response to iron ion"/>
    <property type="evidence" value="ECO:0007669"/>
    <property type="project" value="EnsemblFungi"/>
</dbReference>
<evidence type="ECO:0000313" key="2">
    <source>
        <dbReference type="EMBL" id="CDS11979.1"/>
    </source>
</evidence>
<dbReference type="GO" id="GO:0005634">
    <property type="term" value="C:nucleus"/>
    <property type="evidence" value="ECO:0007669"/>
    <property type="project" value="EnsemblFungi"/>
</dbReference>
<dbReference type="Pfam" id="PF01722">
    <property type="entry name" value="BolA"/>
    <property type="match status" value="1"/>
</dbReference>
<proteinExistence type="inferred from homology"/>
<dbReference type="AlphaFoldDB" id="A0A077WXR9"/>
<evidence type="ECO:0008006" key="3">
    <source>
        <dbReference type="Google" id="ProtNLM"/>
    </source>
</evidence>
<dbReference type="PIRSF" id="PIRSF003113">
    <property type="entry name" value="BolA"/>
    <property type="match status" value="1"/>
</dbReference>